<name>A0ABU5DUA8_9PROT</name>
<dbReference type="Proteomes" id="UP001271769">
    <property type="component" value="Unassembled WGS sequence"/>
</dbReference>
<feature type="region of interest" description="Disordered" evidence="3">
    <location>
        <begin position="1"/>
        <end position="57"/>
    </location>
</feature>
<organism evidence="4 5">
    <name type="scientific">Dongia rigui</name>
    <dbReference type="NCBI Taxonomy" id="940149"/>
    <lineage>
        <taxon>Bacteria</taxon>
        <taxon>Pseudomonadati</taxon>
        <taxon>Pseudomonadota</taxon>
        <taxon>Alphaproteobacteria</taxon>
        <taxon>Rhodospirillales</taxon>
        <taxon>Dongiaceae</taxon>
        <taxon>Dongia</taxon>
    </lineage>
</organism>
<protein>
    <submittedName>
        <fullName evidence="4">FliH/SctL family protein</fullName>
    </submittedName>
</protein>
<evidence type="ECO:0000256" key="2">
    <source>
        <dbReference type="ARBA" id="ARBA00022927"/>
    </source>
</evidence>
<evidence type="ECO:0000256" key="3">
    <source>
        <dbReference type="SAM" id="MobiDB-lite"/>
    </source>
</evidence>
<comment type="caution">
    <text evidence="4">The sequence shown here is derived from an EMBL/GenBank/DDBJ whole genome shotgun (WGS) entry which is preliminary data.</text>
</comment>
<accession>A0ABU5DUA8</accession>
<dbReference type="SUPFAM" id="SSF101447">
    <property type="entry name" value="Formin homology 2 domain (FH2 domain)"/>
    <property type="match status" value="1"/>
</dbReference>
<evidence type="ECO:0000313" key="5">
    <source>
        <dbReference type="Proteomes" id="UP001271769"/>
    </source>
</evidence>
<dbReference type="InterPro" id="IPR051472">
    <property type="entry name" value="T3SS_Stator/FliH"/>
</dbReference>
<feature type="region of interest" description="Disordered" evidence="3">
    <location>
        <begin position="244"/>
        <end position="266"/>
    </location>
</feature>
<sequence length="266" mass="28314">MKQEKPGLKPVRKFLFDNDFDAGNEMPARNVVRKKVEAPAEPPPPPPPPPPPEPTFSEAELAAAVAEAKAKALKDGQAKGKADAQAQIEAQIANVLGNIGSQIATMTAALAQDRSVILGEAAGLAMAMMRKMLPEFTQRGGLVEVEAIIERCLIDQRREKRLNIRVPADLLPALQAKIAELAAEKHFEGRVNLIADAALQPASCQIEWADGGLERNGEAIWRDVSAALDRCLTTQGIEAVTVADETTTEPASDMPGDTVGSTQAGD</sequence>
<evidence type="ECO:0000313" key="4">
    <source>
        <dbReference type="EMBL" id="MDY0870562.1"/>
    </source>
</evidence>
<reference evidence="4 5" key="1">
    <citation type="journal article" date="2013" name="Antonie Van Leeuwenhoek">
        <title>Dongia rigui sp. nov., isolated from freshwater of a large wetland in Korea.</title>
        <authorList>
            <person name="Baik K.S."/>
            <person name="Hwang Y.M."/>
            <person name="Choi J.S."/>
            <person name="Kwon J."/>
            <person name="Seong C.N."/>
        </authorList>
    </citation>
    <scope>NUCLEOTIDE SEQUENCE [LARGE SCALE GENOMIC DNA]</scope>
    <source>
        <strain evidence="4 5">04SU4-P</strain>
    </source>
</reference>
<keyword evidence="1" id="KW-0813">Transport</keyword>
<proteinExistence type="predicted"/>
<evidence type="ECO:0000256" key="1">
    <source>
        <dbReference type="ARBA" id="ARBA00022448"/>
    </source>
</evidence>
<gene>
    <name evidence="4" type="ORF">SMD31_01450</name>
</gene>
<feature type="compositionally biased region" description="Pro residues" evidence="3">
    <location>
        <begin position="40"/>
        <end position="54"/>
    </location>
</feature>
<dbReference type="PANTHER" id="PTHR34982">
    <property type="entry name" value="YOP PROTEINS TRANSLOCATION PROTEIN L"/>
    <property type="match status" value="1"/>
</dbReference>
<dbReference type="PANTHER" id="PTHR34982:SF1">
    <property type="entry name" value="FLAGELLAR ASSEMBLY PROTEIN FLIH"/>
    <property type="match status" value="1"/>
</dbReference>
<dbReference type="RefSeq" id="WP_320498834.1">
    <property type="nucleotide sequence ID" value="NZ_JAXCLX010000001.1"/>
</dbReference>
<keyword evidence="2" id="KW-0653">Protein transport</keyword>
<dbReference type="EMBL" id="JAXCLX010000001">
    <property type="protein sequence ID" value="MDY0870562.1"/>
    <property type="molecule type" value="Genomic_DNA"/>
</dbReference>
<keyword evidence="5" id="KW-1185">Reference proteome</keyword>